<organism evidence="4 5">
    <name type="scientific">Paralvinella palmiformis</name>
    <dbReference type="NCBI Taxonomy" id="53620"/>
    <lineage>
        <taxon>Eukaryota</taxon>
        <taxon>Metazoa</taxon>
        <taxon>Spiralia</taxon>
        <taxon>Lophotrochozoa</taxon>
        <taxon>Annelida</taxon>
        <taxon>Polychaeta</taxon>
        <taxon>Sedentaria</taxon>
        <taxon>Canalipalpata</taxon>
        <taxon>Terebellida</taxon>
        <taxon>Terebelliformia</taxon>
        <taxon>Alvinellidae</taxon>
        <taxon>Paralvinella</taxon>
    </lineage>
</organism>
<dbReference type="GO" id="GO:0008198">
    <property type="term" value="F:ferrous iron binding"/>
    <property type="evidence" value="ECO:0007669"/>
    <property type="project" value="TreeGrafter"/>
</dbReference>
<dbReference type="SUPFAM" id="SSF51197">
    <property type="entry name" value="Clavaminate synthase-like"/>
    <property type="match status" value="1"/>
</dbReference>
<feature type="binding site" evidence="2">
    <location>
        <position position="90"/>
    </location>
    <ligand>
        <name>2-oxoglutarate</name>
        <dbReference type="ChEBI" id="CHEBI:16810"/>
    </ligand>
</feature>
<gene>
    <name evidence="4" type="ORF">LSH36_12g15022</name>
</gene>
<dbReference type="PANTHER" id="PTHR31573:SF1">
    <property type="entry name" value="DNA OXIDATIVE DEMETHYLASE ALKBH2"/>
    <property type="match status" value="1"/>
</dbReference>
<dbReference type="Proteomes" id="UP001208570">
    <property type="component" value="Unassembled WGS sequence"/>
</dbReference>
<dbReference type="InterPro" id="IPR027450">
    <property type="entry name" value="AlkB-like"/>
</dbReference>
<evidence type="ECO:0000313" key="4">
    <source>
        <dbReference type="EMBL" id="KAK2169112.1"/>
    </source>
</evidence>
<dbReference type="AlphaFoldDB" id="A0AAD9KDE7"/>
<keyword evidence="5" id="KW-1185">Reference proteome</keyword>
<dbReference type="Gene3D" id="2.60.120.590">
    <property type="entry name" value="Alpha-ketoglutarate-dependent dioxygenase AlkB-like"/>
    <property type="match status" value="2"/>
</dbReference>
<feature type="binding site" evidence="2">
    <location>
        <position position="177"/>
    </location>
    <ligand>
        <name>2-oxoglutarate</name>
        <dbReference type="ChEBI" id="CHEBI:16810"/>
    </ligand>
</feature>
<reference evidence="4" key="1">
    <citation type="journal article" date="2023" name="Mol. Biol. Evol.">
        <title>Third-Generation Sequencing Reveals the Adaptive Role of the Epigenome in Three Deep-Sea Polychaetes.</title>
        <authorList>
            <person name="Perez M."/>
            <person name="Aroh O."/>
            <person name="Sun Y."/>
            <person name="Lan Y."/>
            <person name="Juniper S.K."/>
            <person name="Young C.R."/>
            <person name="Angers B."/>
            <person name="Qian P.Y."/>
        </authorList>
    </citation>
    <scope>NUCLEOTIDE SEQUENCE</scope>
    <source>
        <strain evidence="4">P08H-3</strain>
    </source>
</reference>
<dbReference type="GO" id="GO:0006307">
    <property type="term" value="P:DNA alkylation repair"/>
    <property type="evidence" value="ECO:0007669"/>
    <property type="project" value="TreeGrafter"/>
</dbReference>
<dbReference type="Pfam" id="PF13532">
    <property type="entry name" value="2OG-FeII_Oxy_2"/>
    <property type="match status" value="1"/>
</dbReference>
<feature type="binding site" evidence="2">
    <location>
        <position position="181"/>
    </location>
    <ligand>
        <name>2-oxoglutarate</name>
        <dbReference type="ChEBI" id="CHEBI:16810"/>
    </ligand>
</feature>
<feature type="binding site" evidence="2">
    <location>
        <position position="103"/>
    </location>
    <ligand>
        <name>substrate</name>
    </ligand>
</feature>
<name>A0AAD9KDE7_9ANNE</name>
<feature type="binding site" evidence="2">
    <location>
        <position position="183"/>
    </location>
    <ligand>
        <name>2-oxoglutarate</name>
        <dbReference type="ChEBI" id="CHEBI:16810"/>
    </ligand>
</feature>
<evidence type="ECO:0000256" key="2">
    <source>
        <dbReference type="PIRSR" id="PIRSR632852-1"/>
    </source>
</evidence>
<evidence type="ECO:0000313" key="5">
    <source>
        <dbReference type="Proteomes" id="UP001208570"/>
    </source>
</evidence>
<dbReference type="InterPro" id="IPR032852">
    <property type="entry name" value="ALKBH2"/>
</dbReference>
<dbReference type="PROSITE" id="PS51471">
    <property type="entry name" value="FE2OG_OXY"/>
    <property type="match status" value="1"/>
</dbReference>
<dbReference type="PANTHER" id="PTHR31573">
    <property type="entry name" value="ALPHA-KETOGLUTARATE-DEPENDENT DIOXYGENASE ALKB HOMOLOG 2"/>
    <property type="match status" value="1"/>
</dbReference>
<feature type="binding site" evidence="2">
    <location>
        <position position="165"/>
    </location>
    <ligand>
        <name>2-oxoglutarate</name>
        <dbReference type="ChEBI" id="CHEBI:16810"/>
    </ligand>
</feature>
<evidence type="ECO:0000259" key="3">
    <source>
        <dbReference type="PROSITE" id="PS51471"/>
    </source>
</evidence>
<dbReference type="GO" id="GO:0051747">
    <property type="term" value="F:cytosine C-5 DNA demethylase activity"/>
    <property type="evidence" value="ECO:0007669"/>
    <property type="project" value="TreeGrafter"/>
</dbReference>
<feature type="domain" description="Fe2OG dioxygenase" evidence="3">
    <location>
        <begin position="81"/>
        <end position="186"/>
    </location>
</feature>
<dbReference type="EMBL" id="JAODUP010000012">
    <property type="protein sequence ID" value="KAK2169112.1"/>
    <property type="molecule type" value="Genomic_DNA"/>
</dbReference>
<comment type="caution">
    <text evidence="4">The sequence shown here is derived from an EMBL/GenBank/DDBJ whole genome shotgun (WGS) entry which is preliminary data.</text>
</comment>
<accession>A0AAD9KDE7</accession>
<evidence type="ECO:0000256" key="1">
    <source>
        <dbReference type="ARBA" id="ARBA00001954"/>
    </source>
</evidence>
<dbReference type="InterPro" id="IPR005123">
    <property type="entry name" value="Oxoglu/Fe-dep_dioxygenase_dom"/>
</dbReference>
<dbReference type="InterPro" id="IPR037151">
    <property type="entry name" value="AlkB-like_sf"/>
</dbReference>
<dbReference type="GO" id="GO:0035516">
    <property type="term" value="F:broad specificity oxidative DNA demethylase activity"/>
    <property type="evidence" value="ECO:0007669"/>
    <property type="project" value="TreeGrafter"/>
</dbReference>
<sequence>MAIVLQRKRKLRPSNDLNDDECKFAKRELKWVKYSAENLSVDFCVFYDKSKADYIYAKLEEECDWNTGKAAQVMIFGRWHNIPRKQVHVYKDGEDYIGEHKDDEKDLVKTSPIASLSLGQTRDFVLKHADSRGKYAKRKMEKIKIELTHGSLLMMNYPTNIYWYHSIPIRKKATGIRINLTFRDFVTK</sequence>
<protein>
    <recommendedName>
        <fullName evidence="3">Fe2OG dioxygenase domain-containing protein</fullName>
    </recommendedName>
</protein>
<comment type="cofactor">
    <cofactor evidence="1">
        <name>Fe(2+)</name>
        <dbReference type="ChEBI" id="CHEBI:29033"/>
    </cofactor>
</comment>
<proteinExistence type="predicted"/>
<feature type="binding site" evidence="2">
    <location>
        <position position="100"/>
    </location>
    <ligand>
        <name>2-oxoglutarate</name>
        <dbReference type="ChEBI" id="CHEBI:16810"/>
    </ligand>
</feature>